<dbReference type="Proteomes" id="UP000598997">
    <property type="component" value="Unassembled WGS sequence"/>
</dbReference>
<evidence type="ECO:0000313" key="2">
    <source>
        <dbReference type="EMBL" id="GGD33079.1"/>
    </source>
</evidence>
<dbReference type="InterPro" id="IPR032876">
    <property type="entry name" value="J_dom"/>
</dbReference>
<gene>
    <name evidence="2" type="ORF">GCM10010989_03940</name>
</gene>
<evidence type="ECO:0000313" key="3">
    <source>
        <dbReference type="Proteomes" id="UP000598997"/>
    </source>
</evidence>
<dbReference type="OrthoDB" id="8445115at2"/>
<comment type="caution">
    <text evidence="2">The sequence shown here is derived from an EMBL/GenBank/DDBJ whole genome shotgun (WGS) entry which is preliminary data.</text>
</comment>
<proteinExistence type="predicted"/>
<organism evidence="2 3">
    <name type="scientific">Croceicoccus pelagius</name>
    <dbReference type="NCBI Taxonomy" id="1703341"/>
    <lineage>
        <taxon>Bacteria</taxon>
        <taxon>Pseudomonadati</taxon>
        <taxon>Pseudomonadota</taxon>
        <taxon>Alphaproteobacteria</taxon>
        <taxon>Sphingomonadales</taxon>
        <taxon>Erythrobacteraceae</taxon>
        <taxon>Croceicoccus</taxon>
    </lineage>
</organism>
<feature type="domain" description="Tip attachment protein J" evidence="1">
    <location>
        <begin position="292"/>
        <end position="384"/>
    </location>
</feature>
<accession>A0A916Y7F6</accession>
<evidence type="ECO:0000259" key="1">
    <source>
        <dbReference type="Pfam" id="PF13550"/>
    </source>
</evidence>
<dbReference type="Pfam" id="PF13550">
    <property type="entry name" value="Phage-tail_3"/>
    <property type="match status" value="1"/>
</dbReference>
<sequence>MATLVLTTVGTALGGPLGGALGTLAGRALDNAVFGSPKHEGARLKELAVTTSSYGTAIPRHFGTVRTAGSVIWATNLVEHKEKSGGGKGKPKITTYSYTMSFAVALASRPIDGVGRIWADGNLLRGANGDLKVGGSFRIYYGSEHQAPDPLIGSDMGATCPAFRGIAYVVFEDLELADFGNRIPALTFEIFAGESSPELVPLLSDGQEIASGFELEGMTGISHESGSGLALLATIDTGYPLAIDASRGSLGVIGSAIKIATDVVDLPTPIANREGEFGQSTGSKRSRMAGARQTAMCLRYYDKDRDFQPGLQRSRGVAGNGAIETVDFPVGLTADAAHHIAQELAERSMTGRERLAYRVATIDKSIRPGSFVRPQATNTVWQVAG</sequence>
<dbReference type="EMBL" id="BMIO01000001">
    <property type="protein sequence ID" value="GGD33079.1"/>
    <property type="molecule type" value="Genomic_DNA"/>
</dbReference>
<dbReference type="AlphaFoldDB" id="A0A916Y7F6"/>
<reference evidence="2 3" key="1">
    <citation type="journal article" date="2014" name="Int. J. Syst. Evol. Microbiol.">
        <title>Complete genome sequence of Corynebacterium casei LMG S-19264T (=DSM 44701T), isolated from a smear-ripened cheese.</title>
        <authorList>
            <consortium name="US DOE Joint Genome Institute (JGI-PGF)"/>
            <person name="Walter F."/>
            <person name="Albersmeier A."/>
            <person name="Kalinowski J."/>
            <person name="Ruckert C."/>
        </authorList>
    </citation>
    <scope>NUCLEOTIDE SEQUENCE [LARGE SCALE GENOMIC DNA]</scope>
    <source>
        <strain evidence="2 3">CGMCC 1.15358</strain>
    </source>
</reference>
<protein>
    <recommendedName>
        <fullName evidence="1">Tip attachment protein J domain-containing protein</fullName>
    </recommendedName>
</protein>
<dbReference type="RefSeq" id="WP_066765416.1">
    <property type="nucleotide sequence ID" value="NZ_BMIO01000001.1"/>
</dbReference>
<name>A0A916Y7F6_9SPHN</name>
<keyword evidence="3" id="KW-1185">Reference proteome</keyword>